<feature type="transmembrane region" description="Helical" evidence="7">
    <location>
        <begin position="199"/>
        <end position="218"/>
    </location>
</feature>
<dbReference type="PROSITE" id="PS50850">
    <property type="entry name" value="MFS"/>
    <property type="match status" value="1"/>
</dbReference>
<evidence type="ECO:0000256" key="6">
    <source>
        <dbReference type="ARBA" id="ARBA00023136"/>
    </source>
</evidence>
<keyword evidence="3" id="KW-1003">Cell membrane</keyword>
<feature type="transmembrane region" description="Helical" evidence="7">
    <location>
        <begin position="292"/>
        <end position="311"/>
    </location>
</feature>
<dbReference type="RefSeq" id="WP_120191330.1">
    <property type="nucleotide sequence ID" value="NZ_RAPK01000006.1"/>
</dbReference>
<dbReference type="EMBL" id="RAPK01000006">
    <property type="protein sequence ID" value="RKD75903.1"/>
    <property type="molecule type" value="Genomic_DNA"/>
</dbReference>
<feature type="transmembrane region" description="Helical" evidence="7">
    <location>
        <begin position="100"/>
        <end position="120"/>
    </location>
</feature>
<evidence type="ECO:0000256" key="4">
    <source>
        <dbReference type="ARBA" id="ARBA00022692"/>
    </source>
</evidence>
<dbReference type="PANTHER" id="PTHR43124:SF3">
    <property type="entry name" value="CHLORAMPHENICOL EFFLUX PUMP RV0191"/>
    <property type="match status" value="1"/>
</dbReference>
<feature type="domain" description="Major facilitator superfamily (MFS) profile" evidence="8">
    <location>
        <begin position="1"/>
        <end position="382"/>
    </location>
</feature>
<feature type="transmembrane region" description="Helical" evidence="7">
    <location>
        <begin position="323"/>
        <end position="340"/>
    </location>
</feature>
<dbReference type="OrthoDB" id="5506409at2"/>
<evidence type="ECO:0000256" key="3">
    <source>
        <dbReference type="ARBA" id="ARBA00022475"/>
    </source>
</evidence>
<name>A0A419V7G9_9BACL</name>
<dbReference type="CDD" id="cd17473">
    <property type="entry name" value="MFS_arabinose_efflux_permease_like"/>
    <property type="match status" value="1"/>
</dbReference>
<sequence>MGLKLAILSISLITVMAGAAVAPALGSISEAFPEANATTIKLITTLHAFFIIPFLFVTSFLAKKYAKKTLLIVGLVLYLIAGTAGGFADSIGWLLATRALLGVSVGLIMPLSTSLVSDFFEGAERTSMMGRVGSSINLGGMISTILAGALAAISWRYTFGVYGLALLILLFVILFLPYVKPEKRNQEKREDKQPKPASIPASIYGLGGLMFGLFVVFFSIPSNMAIYLQENNIATAEVAGLVIAMGTLGGFTAGFLIGRTQTLLKNLFLPVMLGLMGTGFGLIAFAPSLGAIAPGVIILGFGFGSILPTLFDRVSIVASGRQMVQAMAIVQSFLYLGQFVSPLVLDGLSTGIGDGSTQFVYMMLSVFLLSLGFLLLIGSMGRRMFRKS</sequence>
<accession>A0A419V7G9</accession>
<keyword evidence="5 7" id="KW-1133">Transmembrane helix</keyword>
<reference evidence="9 10" key="1">
    <citation type="submission" date="2018-09" db="EMBL/GenBank/DDBJ databases">
        <title>Genomic Encyclopedia of Archaeal and Bacterial Type Strains, Phase II (KMG-II): from individual species to whole genera.</title>
        <authorList>
            <person name="Goeker M."/>
        </authorList>
    </citation>
    <scope>NUCLEOTIDE SEQUENCE [LARGE SCALE GENOMIC DNA]</scope>
    <source>
        <strain evidence="9 10">DSM 17008</strain>
    </source>
</reference>
<evidence type="ECO:0000313" key="10">
    <source>
        <dbReference type="Proteomes" id="UP000285120"/>
    </source>
</evidence>
<dbReference type="GO" id="GO:0022857">
    <property type="term" value="F:transmembrane transporter activity"/>
    <property type="evidence" value="ECO:0007669"/>
    <property type="project" value="InterPro"/>
</dbReference>
<keyword evidence="6 7" id="KW-0472">Membrane</keyword>
<dbReference type="InterPro" id="IPR050189">
    <property type="entry name" value="MFS_Efflux_Transporters"/>
</dbReference>
<feature type="transmembrane region" description="Helical" evidence="7">
    <location>
        <begin position="360"/>
        <end position="378"/>
    </location>
</feature>
<dbReference type="InterPro" id="IPR036259">
    <property type="entry name" value="MFS_trans_sf"/>
</dbReference>
<keyword evidence="4 7" id="KW-0812">Transmembrane</keyword>
<keyword evidence="10" id="KW-1185">Reference proteome</keyword>
<feature type="transmembrane region" description="Helical" evidence="7">
    <location>
        <begin position="132"/>
        <end position="153"/>
    </location>
</feature>
<proteinExistence type="predicted"/>
<dbReference type="InterPro" id="IPR011701">
    <property type="entry name" value="MFS"/>
</dbReference>
<evidence type="ECO:0000259" key="8">
    <source>
        <dbReference type="PROSITE" id="PS50850"/>
    </source>
</evidence>
<dbReference type="PANTHER" id="PTHR43124">
    <property type="entry name" value="PURINE EFFLUX PUMP PBUE"/>
    <property type="match status" value="1"/>
</dbReference>
<feature type="transmembrane region" description="Helical" evidence="7">
    <location>
        <begin position="267"/>
        <end position="286"/>
    </location>
</feature>
<evidence type="ECO:0000313" key="9">
    <source>
        <dbReference type="EMBL" id="RKD75903.1"/>
    </source>
</evidence>
<feature type="transmembrane region" description="Helical" evidence="7">
    <location>
        <begin position="238"/>
        <end position="258"/>
    </location>
</feature>
<evidence type="ECO:0000256" key="1">
    <source>
        <dbReference type="ARBA" id="ARBA00004651"/>
    </source>
</evidence>
<dbReference type="Proteomes" id="UP000285120">
    <property type="component" value="Unassembled WGS sequence"/>
</dbReference>
<feature type="transmembrane region" description="Helical" evidence="7">
    <location>
        <begin position="159"/>
        <end position="179"/>
    </location>
</feature>
<comment type="caution">
    <text evidence="9">The sequence shown here is derived from an EMBL/GenBank/DDBJ whole genome shotgun (WGS) entry which is preliminary data.</text>
</comment>
<dbReference type="GO" id="GO:0005886">
    <property type="term" value="C:plasma membrane"/>
    <property type="evidence" value="ECO:0007669"/>
    <property type="project" value="UniProtKB-SubCell"/>
</dbReference>
<gene>
    <name evidence="9" type="ORF">ATL39_0113</name>
</gene>
<feature type="transmembrane region" description="Helical" evidence="7">
    <location>
        <begin position="42"/>
        <end position="62"/>
    </location>
</feature>
<feature type="transmembrane region" description="Helical" evidence="7">
    <location>
        <begin position="69"/>
        <end position="88"/>
    </location>
</feature>
<dbReference type="Gene3D" id="1.20.1250.20">
    <property type="entry name" value="MFS general substrate transporter like domains"/>
    <property type="match status" value="1"/>
</dbReference>
<dbReference type="SUPFAM" id="SSF103473">
    <property type="entry name" value="MFS general substrate transporter"/>
    <property type="match status" value="1"/>
</dbReference>
<dbReference type="InterPro" id="IPR020846">
    <property type="entry name" value="MFS_dom"/>
</dbReference>
<protein>
    <submittedName>
        <fullName evidence="9">Putative MFS family arabinose efflux permease</fullName>
    </submittedName>
</protein>
<comment type="subcellular location">
    <subcellularLocation>
        <location evidence="1">Cell membrane</location>
        <topology evidence="1">Multi-pass membrane protein</topology>
    </subcellularLocation>
</comment>
<organism evidence="9 10">
    <name type="scientific">Sinobaca qinghaiensis</name>
    <dbReference type="NCBI Taxonomy" id="342944"/>
    <lineage>
        <taxon>Bacteria</taxon>
        <taxon>Bacillati</taxon>
        <taxon>Bacillota</taxon>
        <taxon>Bacilli</taxon>
        <taxon>Bacillales</taxon>
        <taxon>Sporolactobacillaceae</taxon>
        <taxon>Sinobaca</taxon>
    </lineage>
</organism>
<dbReference type="Pfam" id="PF07690">
    <property type="entry name" value="MFS_1"/>
    <property type="match status" value="1"/>
</dbReference>
<dbReference type="AlphaFoldDB" id="A0A419V7G9"/>
<evidence type="ECO:0000256" key="2">
    <source>
        <dbReference type="ARBA" id="ARBA00022448"/>
    </source>
</evidence>
<keyword evidence="2" id="KW-0813">Transport</keyword>
<evidence type="ECO:0000256" key="7">
    <source>
        <dbReference type="SAM" id="Phobius"/>
    </source>
</evidence>
<evidence type="ECO:0000256" key="5">
    <source>
        <dbReference type="ARBA" id="ARBA00022989"/>
    </source>
</evidence>